<sequence>MKRIALMILFGLSVSLYAQNKNVVDETTTTKVTVNDGTGKPKTITKVEKTEANQDIELQDANSNKLNKDIKPTPVKVTKTTVIETDGIPKYYGMNGKKYSFIAQKTGYKVSSSDDKDYAIIRKTPSGKYIYVTKEATSVGDFDDEGNFVIETYNDKSGNVMVETYKKLDD</sequence>
<dbReference type="EMBL" id="JBELPZ010000002">
    <property type="protein sequence ID" value="MFL9843342.1"/>
    <property type="molecule type" value="Genomic_DNA"/>
</dbReference>
<keyword evidence="3" id="KW-1185">Reference proteome</keyword>
<comment type="caution">
    <text evidence="2">The sequence shown here is derived from an EMBL/GenBank/DDBJ whole genome shotgun (WGS) entry which is preliminary data.</text>
</comment>
<dbReference type="Proteomes" id="UP001629156">
    <property type="component" value="Unassembled WGS sequence"/>
</dbReference>
<gene>
    <name evidence="2" type="ORF">ABS766_02810</name>
</gene>
<organism evidence="2 3">
    <name type="scientific">Flavobacterium rhizosphaerae</name>
    <dbReference type="NCBI Taxonomy" id="3163298"/>
    <lineage>
        <taxon>Bacteria</taxon>
        <taxon>Pseudomonadati</taxon>
        <taxon>Bacteroidota</taxon>
        <taxon>Flavobacteriia</taxon>
        <taxon>Flavobacteriales</taxon>
        <taxon>Flavobacteriaceae</taxon>
        <taxon>Flavobacterium</taxon>
    </lineage>
</organism>
<proteinExistence type="predicted"/>
<accession>A0ABW8YTN3</accession>
<keyword evidence="1" id="KW-0732">Signal</keyword>
<evidence type="ECO:0000256" key="1">
    <source>
        <dbReference type="SAM" id="SignalP"/>
    </source>
</evidence>
<reference evidence="2 3" key="1">
    <citation type="submission" date="2024-06" db="EMBL/GenBank/DDBJ databases">
        <authorList>
            <person name="Kaempfer P."/>
            <person name="Viver T."/>
        </authorList>
    </citation>
    <scope>NUCLEOTIDE SEQUENCE [LARGE SCALE GENOMIC DNA]</scope>
    <source>
        <strain evidence="2 3">ST-119</strain>
    </source>
</reference>
<dbReference type="RefSeq" id="WP_408083589.1">
    <property type="nucleotide sequence ID" value="NZ_JBELPZ010000002.1"/>
</dbReference>
<evidence type="ECO:0000313" key="3">
    <source>
        <dbReference type="Proteomes" id="UP001629156"/>
    </source>
</evidence>
<feature type="chain" id="PRO_5046599346" evidence="1">
    <location>
        <begin position="19"/>
        <end position="170"/>
    </location>
</feature>
<evidence type="ECO:0000313" key="2">
    <source>
        <dbReference type="EMBL" id="MFL9843342.1"/>
    </source>
</evidence>
<protein>
    <submittedName>
        <fullName evidence="2">Uncharacterized protein</fullName>
    </submittedName>
</protein>
<feature type="signal peptide" evidence="1">
    <location>
        <begin position="1"/>
        <end position="18"/>
    </location>
</feature>
<name>A0ABW8YTN3_9FLAO</name>